<comment type="caution">
    <text evidence="2">The sequence shown here is derived from an EMBL/GenBank/DDBJ whole genome shotgun (WGS) entry which is preliminary data.</text>
</comment>
<dbReference type="EMBL" id="QGTS01000010">
    <property type="protein sequence ID" value="PWW06682.1"/>
    <property type="molecule type" value="Genomic_DNA"/>
</dbReference>
<dbReference type="AlphaFoldDB" id="A0A317PYJ9"/>
<protein>
    <submittedName>
        <fullName evidence="2">Uncharacterized protein</fullName>
    </submittedName>
</protein>
<organism evidence="2 3">
    <name type="scientific">Mangrovibacter plantisponsor</name>
    <dbReference type="NCBI Taxonomy" id="451513"/>
    <lineage>
        <taxon>Bacteria</taxon>
        <taxon>Pseudomonadati</taxon>
        <taxon>Pseudomonadota</taxon>
        <taxon>Gammaproteobacteria</taxon>
        <taxon>Enterobacterales</taxon>
        <taxon>Enterobacteriaceae</taxon>
        <taxon>Mangrovibacter</taxon>
    </lineage>
</organism>
<keyword evidence="3" id="KW-1185">Reference proteome</keyword>
<name>A0A317PYJ9_9ENTR</name>
<sequence length="150" mass="16525">MAGKARETERKQESVSNLTIVGQEAGGCKGPTRHASTIQRPHPTPACNISAKNIKKTYRVQNPQPHLTAQKSLLLAARPVRVRPVNRRKEDKVIPPGRRNKANRGMDAESSRPQADCPEVNAVRSTGRPRKRGLQRGEPPLARSLAVKPH</sequence>
<evidence type="ECO:0000313" key="3">
    <source>
        <dbReference type="Proteomes" id="UP000246744"/>
    </source>
</evidence>
<accession>A0A317PYJ9</accession>
<evidence type="ECO:0000256" key="1">
    <source>
        <dbReference type="SAM" id="MobiDB-lite"/>
    </source>
</evidence>
<feature type="region of interest" description="Disordered" evidence="1">
    <location>
        <begin position="1"/>
        <end position="47"/>
    </location>
</feature>
<feature type="region of interest" description="Disordered" evidence="1">
    <location>
        <begin position="82"/>
        <end position="150"/>
    </location>
</feature>
<gene>
    <name evidence="2" type="ORF">DES37_11084</name>
</gene>
<evidence type="ECO:0000313" key="2">
    <source>
        <dbReference type="EMBL" id="PWW06682.1"/>
    </source>
</evidence>
<reference evidence="2 3" key="1">
    <citation type="submission" date="2018-05" db="EMBL/GenBank/DDBJ databases">
        <title>Genomic Encyclopedia of Type Strains, Phase IV (KMG-IV): sequencing the most valuable type-strain genomes for metagenomic binning, comparative biology and taxonomic classification.</title>
        <authorList>
            <person name="Goeker M."/>
        </authorList>
    </citation>
    <scope>NUCLEOTIDE SEQUENCE [LARGE SCALE GENOMIC DNA]</scope>
    <source>
        <strain evidence="2 3">DSM 19579</strain>
    </source>
</reference>
<dbReference type="Proteomes" id="UP000246744">
    <property type="component" value="Unassembled WGS sequence"/>
</dbReference>
<proteinExistence type="predicted"/>
<feature type="compositionally biased region" description="Basic and acidic residues" evidence="1">
    <location>
        <begin position="1"/>
        <end position="13"/>
    </location>
</feature>